<dbReference type="AlphaFoldDB" id="A0A5C8GJM9"/>
<name>A0A5C8GJM9_9BACT</name>
<dbReference type="Proteomes" id="UP000321612">
    <property type="component" value="Unassembled WGS sequence"/>
</dbReference>
<protein>
    <submittedName>
        <fullName evidence="1">Uncharacterized protein</fullName>
    </submittedName>
</protein>
<sequence length="73" mass="7929">MTTALIGLAALFIIALIGWAIAEAKSKIILFSHSDEEAEGVAEMKEAFETNGNKELTLKDLVKKNCTKGYQSI</sequence>
<reference evidence="2" key="1">
    <citation type="submission" date="2019-05" db="EMBL/GenBank/DDBJ databases">
        <title>Prevotella brunnea sp. nov., isolated from a wound of a patient.</title>
        <authorList>
            <person name="Buhl M."/>
        </authorList>
    </citation>
    <scope>NUCLEOTIDE SEQUENCE [LARGE SCALE GENOMIC DNA]</scope>
    <source>
        <strain evidence="2">A2672</strain>
    </source>
</reference>
<comment type="caution">
    <text evidence="1">The sequence shown here is derived from an EMBL/GenBank/DDBJ whole genome shotgun (WGS) entry which is preliminary data.</text>
</comment>
<keyword evidence="2" id="KW-1185">Reference proteome</keyword>
<dbReference type="RefSeq" id="WP_130828767.1">
    <property type="nucleotide sequence ID" value="NZ_SDIK01000035.1"/>
</dbReference>
<evidence type="ECO:0000313" key="2">
    <source>
        <dbReference type="Proteomes" id="UP000321612"/>
    </source>
</evidence>
<proteinExistence type="predicted"/>
<dbReference type="OrthoDB" id="1082554at2"/>
<organism evidence="1 2">
    <name type="scientific">Prevotella brunnea</name>
    <dbReference type="NCBI Taxonomy" id="2508867"/>
    <lineage>
        <taxon>Bacteria</taxon>
        <taxon>Pseudomonadati</taxon>
        <taxon>Bacteroidota</taxon>
        <taxon>Bacteroidia</taxon>
        <taxon>Bacteroidales</taxon>
        <taxon>Prevotellaceae</taxon>
        <taxon>Prevotella</taxon>
    </lineage>
</organism>
<accession>A0A5C8GJM9</accession>
<dbReference type="EMBL" id="SDIK01000035">
    <property type="protein sequence ID" value="TXJ62268.1"/>
    <property type="molecule type" value="Genomic_DNA"/>
</dbReference>
<evidence type="ECO:0000313" key="1">
    <source>
        <dbReference type="EMBL" id="TXJ62268.1"/>
    </source>
</evidence>
<gene>
    <name evidence="1" type="ORF">ETF27_05120</name>
</gene>